<protein>
    <submittedName>
        <fullName evidence="5">SGS domain-containing protein</fullName>
    </submittedName>
</protein>
<dbReference type="Pfam" id="PF05002">
    <property type="entry name" value="SGS"/>
    <property type="match status" value="1"/>
</dbReference>
<dbReference type="Gene3D" id="2.60.40.790">
    <property type="match status" value="1"/>
</dbReference>
<reference evidence="5" key="1">
    <citation type="submission" date="2023-06" db="EMBL/GenBank/DDBJ databases">
        <title>Genome-scale phylogeny and comparative genomics of the fungal order Sordariales.</title>
        <authorList>
            <consortium name="Lawrence Berkeley National Laboratory"/>
            <person name="Hensen N."/>
            <person name="Bonometti L."/>
            <person name="Westerberg I."/>
            <person name="Brannstrom I.O."/>
            <person name="Guillou S."/>
            <person name="Cros-Aarteil S."/>
            <person name="Calhoun S."/>
            <person name="Haridas S."/>
            <person name="Kuo A."/>
            <person name="Mondo S."/>
            <person name="Pangilinan J."/>
            <person name="Riley R."/>
            <person name="LaButti K."/>
            <person name="Andreopoulos B."/>
            <person name="Lipzen A."/>
            <person name="Chen C."/>
            <person name="Yanf M."/>
            <person name="Daum C."/>
            <person name="Ng V."/>
            <person name="Clum A."/>
            <person name="Steindorff A."/>
            <person name="Ohm R."/>
            <person name="Martin F."/>
            <person name="Silar P."/>
            <person name="Natvig D."/>
            <person name="Lalanne C."/>
            <person name="Gautier V."/>
            <person name="Ament-velasquez S.L."/>
            <person name="Kruys A."/>
            <person name="Hutchinson M.I."/>
            <person name="Powell A.J."/>
            <person name="Barry K."/>
            <person name="Miller A.N."/>
            <person name="Grigoriev I.V."/>
            <person name="Debuchy R."/>
            <person name="Gladieux P."/>
            <person name="Thoren M.H."/>
            <person name="Johannesson H."/>
        </authorList>
    </citation>
    <scope>NUCLEOTIDE SEQUENCE</scope>
    <source>
        <strain evidence="5">SMH3187-1</strain>
    </source>
</reference>
<feature type="domain" description="SGS" evidence="3">
    <location>
        <begin position="391"/>
        <end position="478"/>
    </location>
</feature>
<keyword evidence="6" id="KW-1185">Reference proteome</keyword>
<feature type="region of interest" description="Disordered" evidence="2">
    <location>
        <begin position="352"/>
        <end position="373"/>
    </location>
</feature>
<sequence length="478" mass="52051">MSAITLAQQGIEALDKRDYADALALLDKAINQGTNSPAWLLARAQAHYQLKDYEATLSDTALAYHSAFERANGDTRRHLITAQYRRSTAYFQLGRYADSDCCAKWSMLLAEGRPVSENDGVEKKVDEAGRYTVTYEEGLADKENQPNYGLGGHASQSPAGLGETGFKREWARAYTWRSQVLARLQALPIDDPGRFVNVTKIPPKPDTKKPAKTVEKKIERAPPASPGGPVEKPPVTPGSVPDEKLKLRSDFYQSNQDVTVSVFCKNIKKEDLVIEFGENHVRISPLPREEAPYVKPGDREATSTFILADTIDPSGSSWTATPRKVELKLKKAVPGHKWRAWAEEKIGSVDVGAATPTSTSDAQPSAAQAPVAAPALAPAPAPAPVAAQAPVYPTSSKKGPKNWEKMGEDEVADDDEAGDVNAFFKKIFKSGTPEQQRAMMKSFTESNGTALSTDWDDVGSRKVETVTDGGFVPKKFES</sequence>
<dbReference type="InterPro" id="IPR007699">
    <property type="entry name" value="SGS_dom"/>
</dbReference>
<evidence type="ECO:0000259" key="4">
    <source>
        <dbReference type="PROSITE" id="PS51203"/>
    </source>
</evidence>
<dbReference type="SUPFAM" id="SSF48452">
    <property type="entry name" value="TPR-like"/>
    <property type="match status" value="1"/>
</dbReference>
<feature type="compositionally biased region" description="Pro residues" evidence="2">
    <location>
        <begin position="223"/>
        <end position="236"/>
    </location>
</feature>
<evidence type="ECO:0000313" key="6">
    <source>
        <dbReference type="Proteomes" id="UP001172155"/>
    </source>
</evidence>
<proteinExistence type="inferred from homology"/>
<dbReference type="PANTHER" id="PTHR45862">
    <property type="entry name" value="PROTEIN SGT1 HOMOLOG"/>
    <property type="match status" value="1"/>
</dbReference>
<dbReference type="InterPro" id="IPR011990">
    <property type="entry name" value="TPR-like_helical_dom_sf"/>
</dbReference>
<dbReference type="InterPro" id="IPR007052">
    <property type="entry name" value="CS_dom"/>
</dbReference>
<dbReference type="CDD" id="cd06466">
    <property type="entry name" value="p23_CS_SGT1_like"/>
    <property type="match status" value="1"/>
</dbReference>
<feature type="compositionally biased region" description="Low complexity" evidence="2">
    <location>
        <begin position="353"/>
        <end position="373"/>
    </location>
</feature>
<feature type="region of interest" description="Disordered" evidence="2">
    <location>
        <begin position="387"/>
        <end position="417"/>
    </location>
</feature>
<comment type="caution">
    <text evidence="5">The sequence shown here is derived from an EMBL/GenBank/DDBJ whole genome shotgun (WGS) entry which is preliminary data.</text>
</comment>
<dbReference type="InterPro" id="IPR008978">
    <property type="entry name" value="HSP20-like_chaperone"/>
</dbReference>
<evidence type="ECO:0000313" key="5">
    <source>
        <dbReference type="EMBL" id="KAK0754403.1"/>
    </source>
</evidence>
<dbReference type="AlphaFoldDB" id="A0AA40FAT1"/>
<dbReference type="SUPFAM" id="SSF49764">
    <property type="entry name" value="HSP20-like chaperones"/>
    <property type="match status" value="1"/>
</dbReference>
<gene>
    <name evidence="5" type="ORF">B0T18DRAFT_312280</name>
</gene>
<dbReference type="InterPro" id="IPR044563">
    <property type="entry name" value="Sgt1-like"/>
</dbReference>
<feature type="domain" description="CS" evidence="4">
    <location>
        <begin position="244"/>
        <end position="342"/>
    </location>
</feature>
<evidence type="ECO:0000256" key="1">
    <source>
        <dbReference type="ARBA" id="ARBA00008509"/>
    </source>
</evidence>
<dbReference type="Gene3D" id="1.25.40.10">
    <property type="entry name" value="Tetratricopeptide repeat domain"/>
    <property type="match status" value="1"/>
</dbReference>
<dbReference type="EMBL" id="JAUKUD010000001">
    <property type="protein sequence ID" value="KAK0754403.1"/>
    <property type="molecule type" value="Genomic_DNA"/>
</dbReference>
<dbReference type="GO" id="GO:0051087">
    <property type="term" value="F:protein-folding chaperone binding"/>
    <property type="evidence" value="ECO:0007669"/>
    <property type="project" value="InterPro"/>
</dbReference>
<feature type="compositionally biased region" description="Basic and acidic residues" evidence="2">
    <location>
        <begin position="203"/>
        <end position="220"/>
    </location>
</feature>
<dbReference type="Pfam" id="PF04969">
    <property type="entry name" value="CS"/>
    <property type="match status" value="1"/>
</dbReference>
<dbReference type="Proteomes" id="UP001172155">
    <property type="component" value="Unassembled WGS sequence"/>
</dbReference>
<feature type="region of interest" description="Disordered" evidence="2">
    <location>
        <begin position="198"/>
        <end position="242"/>
    </location>
</feature>
<comment type="similarity">
    <text evidence="1">Belongs to the SGT1 family.</text>
</comment>
<accession>A0AA40FAT1</accession>
<name>A0AA40FAT1_9PEZI</name>
<organism evidence="5 6">
    <name type="scientific">Schizothecium vesticola</name>
    <dbReference type="NCBI Taxonomy" id="314040"/>
    <lineage>
        <taxon>Eukaryota</taxon>
        <taxon>Fungi</taxon>
        <taxon>Dikarya</taxon>
        <taxon>Ascomycota</taxon>
        <taxon>Pezizomycotina</taxon>
        <taxon>Sordariomycetes</taxon>
        <taxon>Sordariomycetidae</taxon>
        <taxon>Sordariales</taxon>
        <taxon>Schizotheciaceae</taxon>
        <taxon>Schizothecium</taxon>
    </lineage>
</organism>
<evidence type="ECO:0000256" key="2">
    <source>
        <dbReference type="SAM" id="MobiDB-lite"/>
    </source>
</evidence>
<dbReference type="PROSITE" id="PS51048">
    <property type="entry name" value="SGS"/>
    <property type="match status" value="1"/>
</dbReference>
<evidence type="ECO:0000259" key="3">
    <source>
        <dbReference type="PROSITE" id="PS51048"/>
    </source>
</evidence>
<dbReference type="PROSITE" id="PS51203">
    <property type="entry name" value="CS"/>
    <property type="match status" value="1"/>
</dbReference>